<dbReference type="PANTHER" id="PTHR22916:SF3">
    <property type="entry name" value="UDP-GLCNAC:BETAGAL BETA-1,3-N-ACETYLGLUCOSAMINYLTRANSFERASE-LIKE PROTEIN 1"/>
    <property type="match status" value="1"/>
</dbReference>
<dbReference type="PANTHER" id="PTHR22916">
    <property type="entry name" value="GLYCOSYLTRANSFERASE"/>
    <property type="match status" value="1"/>
</dbReference>
<dbReference type="CDD" id="cd00761">
    <property type="entry name" value="Glyco_tranf_GTA_type"/>
    <property type="match status" value="1"/>
</dbReference>
<feature type="domain" description="Glycosyltransferase 2-like" evidence="1">
    <location>
        <begin position="9"/>
        <end position="172"/>
    </location>
</feature>
<dbReference type="SUPFAM" id="SSF53448">
    <property type="entry name" value="Nucleotide-diphospho-sugar transferases"/>
    <property type="match status" value="1"/>
</dbReference>
<evidence type="ECO:0000259" key="1">
    <source>
        <dbReference type="Pfam" id="PF00535"/>
    </source>
</evidence>
<dbReference type="InterPro" id="IPR001173">
    <property type="entry name" value="Glyco_trans_2-like"/>
</dbReference>
<evidence type="ECO:0000313" key="2">
    <source>
        <dbReference type="EMBL" id="MFC4196380.1"/>
    </source>
</evidence>
<comment type="caution">
    <text evidence="2">The sequence shown here is derived from an EMBL/GenBank/DDBJ whole genome shotgun (WGS) entry which is preliminary data.</text>
</comment>
<accession>A0ABV8NHE3</accession>
<dbReference type="Gene3D" id="3.90.550.10">
    <property type="entry name" value="Spore Coat Polysaccharide Biosynthesis Protein SpsA, Chain A"/>
    <property type="match status" value="1"/>
</dbReference>
<reference evidence="3" key="1">
    <citation type="journal article" date="2019" name="Int. J. Syst. Evol. Microbiol.">
        <title>The Global Catalogue of Microorganisms (GCM) 10K type strain sequencing project: providing services to taxonomists for standard genome sequencing and annotation.</title>
        <authorList>
            <consortium name="The Broad Institute Genomics Platform"/>
            <consortium name="The Broad Institute Genome Sequencing Center for Infectious Disease"/>
            <person name="Wu L."/>
            <person name="Ma J."/>
        </authorList>
    </citation>
    <scope>NUCLEOTIDE SEQUENCE [LARGE SCALE GENOMIC DNA]</scope>
    <source>
        <strain evidence="3">CCM 8689</strain>
    </source>
</reference>
<organism evidence="2 3">
    <name type="scientific">Pedobacter jamesrossensis</name>
    <dbReference type="NCBI Taxonomy" id="1908238"/>
    <lineage>
        <taxon>Bacteria</taxon>
        <taxon>Pseudomonadati</taxon>
        <taxon>Bacteroidota</taxon>
        <taxon>Sphingobacteriia</taxon>
        <taxon>Sphingobacteriales</taxon>
        <taxon>Sphingobacteriaceae</taxon>
        <taxon>Pedobacter</taxon>
    </lineage>
</organism>
<dbReference type="InterPro" id="IPR029044">
    <property type="entry name" value="Nucleotide-diphossugar_trans"/>
</dbReference>
<evidence type="ECO:0000313" key="3">
    <source>
        <dbReference type="Proteomes" id="UP001595792"/>
    </source>
</evidence>
<proteinExistence type="predicted"/>
<dbReference type="RefSeq" id="WP_378959709.1">
    <property type="nucleotide sequence ID" value="NZ_JBHRXC010000016.1"/>
</dbReference>
<protein>
    <submittedName>
        <fullName evidence="2">Glycosyltransferase family 2 protein</fullName>
    </submittedName>
</protein>
<gene>
    <name evidence="2" type="ORF">ACFOUY_06690</name>
</gene>
<sequence length="292" mass="34722">MKKEPLIWVIVPCYNHENYITQCIESIINQSYKNFELVVIDDGSTDKSREVLIELQNKYAFHLEFQKNSGVANTLNHGLQKYANEKYVTFCASDDFWPLDKLEKQVEFMEQHPECRMCYGKAIVVDEFGNERTEKTTQANLNLKGGAIFQDILFVNFHLPVTYFFRRNVFEEVGYYRPNLWTEDFYMNLRISELGPVGFLDEYLTFYRLPQVKGKIMPNLKMINAHLECIEMYKHSEYYEEAIKNWHYRNFRMLSGFTASKRLAYTGMLRNCNRFFTVGFLKSLTKLVFKWV</sequence>
<name>A0ABV8NHE3_9SPHI</name>
<dbReference type="Pfam" id="PF00535">
    <property type="entry name" value="Glycos_transf_2"/>
    <property type="match status" value="1"/>
</dbReference>
<dbReference type="Proteomes" id="UP001595792">
    <property type="component" value="Unassembled WGS sequence"/>
</dbReference>
<keyword evidence="3" id="KW-1185">Reference proteome</keyword>
<dbReference type="EMBL" id="JBHSBY010000033">
    <property type="protein sequence ID" value="MFC4196380.1"/>
    <property type="molecule type" value="Genomic_DNA"/>
</dbReference>